<dbReference type="PROSITE" id="PS51194">
    <property type="entry name" value="HELICASE_CTER"/>
    <property type="match status" value="1"/>
</dbReference>
<organism evidence="11 12">
    <name type="scientific">Knufia fluminis</name>
    <dbReference type="NCBI Taxonomy" id="191047"/>
    <lineage>
        <taxon>Eukaryota</taxon>
        <taxon>Fungi</taxon>
        <taxon>Dikarya</taxon>
        <taxon>Ascomycota</taxon>
        <taxon>Pezizomycotina</taxon>
        <taxon>Eurotiomycetes</taxon>
        <taxon>Chaetothyriomycetidae</taxon>
        <taxon>Chaetothyriales</taxon>
        <taxon>Trichomeriaceae</taxon>
        <taxon>Knufia</taxon>
    </lineage>
</organism>
<evidence type="ECO:0000256" key="8">
    <source>
        <dbReference type="SAM" id="MobiDB-lite"/>
    </source>
</evidence>
<evidence type="ECO:0000259" key="10">
    <source>
        <dbReference type="PROSITE" id="PS51194"/>
    </source>
</evidence>
<comment type="caution">
    <text evidence="11">The sequence shown here is derived from an EMBL/GenBank/DDBJ whole genome shotgun (WGS) entry which is preliminary data.</text>
</comment>
<dbReference type="InterPro" id="IPR011545">
    <property type="entry name" value="DEAD/DEAH_box_helicase_dom"/>
</dbReference>
<dbReference type="GO" id="GO:0016787">
    <property type="term" value="F:hydrolase activity"/>
    <property type="evidence" value="ECO:0007669"/>
    <property type="project" value="UniProtKB-KW"/>
</dbReference>
<dbReference type="InterPro" id="IPR014001">
    <property type="entry name" value="Helicase_ATP-bd"/>
</dbReference>
<feature type="domain" description="Helicase C-terminal" evidence="10">
    <location>
        <begin position="344"/>
        <end position="511"/>
    </location>
</feature>
<reference evidence="11 12" key="1">
    <citation type="submission" date="2022-12" db="EMBL/GenBank/DDBJ databases">
        <title>Genomic features and morphological characterization of a novel Knufia sp. strain isolated from spacecraft assembly facility.</title>
        <authorList>
            <person name="Teixeira M."/>
            <person name="Chander A.M."/>
            <person name="Stajich J.E."/>
            <person name="Venkateswaran K."/>
        </authorList>
    </citation>
    <scope>NUCLEOTIDE SEQUENCE [LARGE SCALE GENOMIC DNA]</scope>
    <source>
        <strain evidence="11 12">FJI-L2-BK-P2</strain>
    </source>
</reference>
<dbReference type="GO" id="GO:0003723">
    <property type="term" value="F:RNA binding"/>
    <property type="evidence" value="ECO:0007669"/>
    <property type="project" value="UniProtKB-UniRule"/>
</dbReference>
<evidence type="ECO:0000256" key="2">
    <source>
        <dbReference type="ARBA" id="ARBA00022801"/>
    </source>
</evidence>
<feature type="compositionally biased region" description="Gly residues" evidence="8">
    <location>
        <begin position="631"/>
        <end position="643"/>
    </location>
</feature>
<evidence type="ECO:0000313" key="12">
    <source>
        <dbReference type="Proteomes" id="UP001316803"/>
    </source>
</evidence>
<dbReference type="Pfam" id="PF00271">
    <property type="entry name" value="Helicase_C"/>
    <property type="match status" value="1"/>
</dbReference>
<evidence type="ECO:0000259" key="9">
    <source>
        <dbReference type="PROSITE" id="PS51192"/>
    </source>
</evidence>
<comment type="similarity">
    <text evidence="6">Belongs to the DEAD box helicase family.</text>
</comment>
<accession>A0AAN8I4M6</accession>
<comment type="domain">
    <text evidence="7">The Q motif is unique to and characteristic of the DEAD box family of RNA helicases and controls ATP binding and hydrolysis.</text>
</comment>
<feature type="domain" description="Helicase ATP-binding" evidence="9">
    <location>
        <begin position="114"/>
        <end position="309"/>
    </location>
</feature>
<evidence type="ECO:0000256" key="4">
    <source>
        <dbReference type="ARBA" id="ARBA00022840"/>
    </source>
</evidence>
<sequence>MIPATRRAPAALRAFYAVASPSTRCITRPSIQLRLLPLQRWTPQSTRTFSSIYPRFQQVAAEAQSDLQDNGDKPPEFTKFEELADHKIISPRVIDTITNRMNIHTMSEVQKMTLNHCLDGSDVIAQARTGTGKTLAFLLPIVQRILRDPNLERPSRYGASVGDIRALIISPTRELAEQIAVEAKKIVSNTAIKVQTAVGGTQKSQHLRRMQQEGCHILVGTPGRILDIISDRSSGVSLSNIETFVLDEADRLLDIGFAPAIQDIASHMPSPSQLSTDGRPARQTLMFSATVPKSVVQLVRSTLRPDFKFIRTVDPEEPQTHERIPQHVVFGKGLQNQIPIMMEIADKAIKEHKADPQNKKPFKAIVYFGSTAEVAMTFEAFTKMRDPDQPRSMFATHPLDPCRIFQMHGKLQQAQRTRESQGFRNSESAILFSSDVTARGMDFPDVSHVIQIGLPRSSDDYVHRIGRTGRAGKSGEGWLILNDDERRDITQKMRNSGINLIESPLVTSDLDMTKGAQIPSHIARLLKLVEVGVKSVPHSVKNATYAALLGVLQQQNPSRSKQQQIDMMNQLAKFGWGMNEPPALSRNLVAKIGMSGVQGIRYEEHRDRDDRGGYADRNSGRGGYGDRDGGRGGFGGRDGGSRGGFDRDGGRQDSGKGVFGGGSGDAFDALGMGGGASGGRDGGRGGGGRSGGFGGRDGGSRGGNFGGRGGDFGGRGGGGRRDRY</sequence>
<dbReference type="CDD" id="cd18787">
    <property type="entry name" value="SF2_C_DEAD"/>
    <property type="match status" value="1"/>
</dbReference>
<evidence type="ECO:0000256" key="5">
    <source>
        <dbReference type="ARBA" id="ARBA00022884"/>
    </source>
</evidence>
<evidence type="ECO:0000313" key="11">
    <source>
        <dbReference type="EMBL" id="KAK5954272.1"/>
    </source>
</evidence>
<name>A0AAN8I4M6_9EURO</name>
<gene>
    <name evidence="11" type="ORF">OHC33_004845</name>
</gene>
<evidence type="ECO:0000256" key="1">
    <source>
        <dbReference type="ARBA" id="ARBA00022741"/>
    </source>
</evidence>
<dbReference type="GO" id="GO:0005524">
    <property type="term" value="F:ATP binding"/>
    <property type="evidence" value="ECO:0007669"/>
    <property type="project" value="UniProtKB-UniRule"/>
</dbReference>
<keyword evidence="12" id="KW-1185">Reference proteome</keyword>
<dbReference type="GO" id="GO:0003724">
    <property type="term" value="F:RNA helicase activity"/>
    <property type="evidence" value="ECO:0007669"/>
    <property type="project" value="UniProtKB-EC"/>
</dbReference>
<dbReference type="EMBL" id="JAKLMC020000009">
    <property type="protein sequence ID" value="KAK5954272.1"/>
    <property type="molecule type" value="Genomic_DNA"/>
</dbReference>
<protein>
    <recommendedName>
        <fullName evidence="7">ATP-dependent RNA helicase</fullName>
        <ecNumber evidence="7">3.6.4.13</ecNumber>
    </recommendedName>
</protein>
<dbReference type="PROSITE" id="PS51192">
    <property type="entry name" value="HELICASE_ATP_BIND_1"/>
    <property type="match status" value="1"/>
</dbReference>
<dbReference type="InterPro" id="IPR001650">
    <property type="entry name" value="Helicase_C-like"/>
</dbReference>
<keyword evidence="4 6" id="KW-0067">ATP-binding</keyword>
<evidence type="ECO:0000256" key="3">
    <source>
        <dbReference type="ARBA" id="ARBA00022806"/>
    </source>
</evidence>
<comment type="catalytic activity">
    <reaction evidence="7">
        <text>ATP + H2O = ADP + phosphate + H(+)</text>
        <dbReference type="Rhea" id="RHEA:13065"/>
        <dbReference type="ChEBI" id="CHEBI:15377"/>
        <dbReference type="ChEBI" id="CHEBI:15378"/>
        <dbReference type="ChEBI" id="CHEBI:30616"/>
        <dbReference type="ChEBI" id="CHEBI:43474"/>
        <dbReference type="ChEBI" id="CHEBI:456216"/>
        <dbReference type="EC" id="3.6.4.13"/>
    </reaction>
</comment>
<dbReference type="InterPro" id="IPR000629">
    <property type="entry name" value="RNA-helicase_DEAD-box_CS"/>
</dbReference>
<dbReference type="EC" id="3.6.4.13" evidence="7"/>
<dbReference type="AlphaFoldDB" id="A0AAN8I4M6"/>
<dbReference type="InterPro" id="IPR027417">
    <property type="entry name" value="P-loop_NTPase"/>
</dbReference>
<dbReference type="Gene3D" id="3.40.50.300">
    <property type="entry name" value="P-loop containing nucleotide triphosphate hydrolases"/>
    <property type="match status" value="2"/>
</dbReference>
<proteinExistence type="inferred from homology"/>
<keyword evidence="1 6" id="KW-0547">Nucleotide-binding</keyword>
<dbReference type="PANTHER" id="PTHR24031">
    <property type="entry name" value="RNA HELICASE"/>
    <property type="match status" value="1"/>
</dbReference>
<keyword evidence="3 6" id="KW-0347">Helicase</keyword>
<feature type="compositionally biased region" description="Basic and acidic residues" evidence="8">
    <location>
        <begin position="644"/>
        <end position="654"/>
    </location>
</feature>
<dbReference type="Proteomes" id="UP001316803">
    <property type="component" value="Unassembled WGS sequence"/>
</dbReference>
<dbReference type="SMART" id="SM00490">
    <property type="entry name" value="HELICc"/>
    <property type="match status" value="1"/>
</dbReference>
<comment type="function">
    <text evidence="7">RNA helicase.</text>
</comment>
<keyword evidence="2 6" id="KW-0378">Hydrolase</keyword>
<evidence type="ECO:0000256" key="7">
    <source>
        <dbReference type="RuleBase" id="RU365068"/>
    </source>
</evidence>
<dbReference type="Pfam" id="PF00270">
    <property type="entry name" value="DEAD"/>
    <property type="match status" value="1"/>
</dbReference>
<dbReference type="SUPFAM" id="SSF52540">
    <property type="entry name" value="P-loop containing nucleoside triphosphate hydrolases"/>
    <property type="match status" value="2"/>
</dbReference>
<feature type="compositionally biased region" description="Gly residues" evidence="8">
    <location>
        <begin position="671"/>
        <end position="717"/>
    </location>
</feature>
<feature type="region of interest" description="Disordered" evidence="8">
    <location>
        <begin position="601"/>
        <end position="724"/>
    </location>
</feature>
<keyword evidence="5 7" id="KW-0694">RNA-binding</keyword>
<dbReference type="PROSITE" id="PS00039">
    <property type="entry name" value="DEAD_ATP_HELICASE"/>
    <property type="match status" value="1"/>
</dbReference>
<feature type="compositionally biased region" description="Basic and acidic residues" evidence="8">
    <location>
        <begin position="601"/>
        <end position="614"/>
    </location>
</feature>
<dbReference type="SMART" id="SM00487">
    <property type="entry name" value="DEXDc"/>
    <property type="match status" value="1"/>
</dbReference>
<evidence type="ECO:0000256" key="6">
    <source>
        <dbReference type="RuleBase" id="RU000492"/>
    </source>
</evidence>